<keyword evidence="8" id="KW-1185">Reference proteome</keyword>
<gene>
    <name evidence="7" type="ORF">ACFSFY_14065</name>
</gene>
<evidence type="ECO:0000256" key="2">
    <source>
        <dbReference type="ARBA" id="ARBA00022448"/>
    </source>
</evidence>
<dbReference type="InterPro" id="IPR030678">
    <property type="entry name" value="Peptide/Ni-bd"/>
</dbReference>
<dbReference type="Gene3D" id="3.10.105.10">
    <property type="entry name" value="Dipeptide-binding Protein, Domain 3"/>
    <property type="match status" value="1"/>
</dbReference>
<comment type="caution">
    <text evidence="7">The sequence shown here is derived from an EMBL/GenBank/DDBJ whole genome shotgun (WGS) entry which is preliminary data.</text>
</comment>
<dbReference type="PANTHER" id="PTHR30290:SF9">
    <property type="entry name" value="OLIGOPEPTIDE-BINDING PROTEIN APPA"/>
    <property type="match status" value="1"/>
</dbReference>
<feature type="compositionally biased region" description="Basic and acidic residues" evidence="4">
    <location>
        <begin position="30"/>
        <end position="44"/>
    </location>
</feature>
<feature type="chain" id="PRO_5046715460" evidence="5">
    <location>
        <begin position="26"/>
        <end position="554"/>
    </location>
</feature>
<dbReference type="SUPFAM" id="SSF53850">
    <property type="entry name" value="Periplasmic binding protein-like II"/>
    <property type="match status" value="1"/>
</dbReference>
<organism evidence="7 8">
    <name type="scientific">Sporosarcina siberiensis</name>
    <dbReference type="NCBI Taxonomy" id="1365606"/>
    <lineage>
        <taxon>Bacteria</taxon>
        <taxon>Bacillati</taxon>
        <taxon>Bacillota</taxon>
        <taxon>Bacilli</taxon>
        <taxon>Bacillales</taxon>
        <taxon>Caryophanaceae</taxon>
        <taxon>Sporosarcina</taxon>
    </lineage>
</organism>
<dbReference type="Proteomes" id="UP001597218">
    <property type="component" value="Unassembled WGS sequence"/>
</dbReference>
<dbReference type="RefSeq" id="WP_381539039.1">
    <property type="nucleotide sequence ID" value="NZ_JBHUGI010000032.1"/>
</dbReference>
<comment type="similarity">
    <text evidence="1">Belongs to the bacterial solute-binding protein 5 family.</text>
</comment>
<keyword evidence="3 5" id="KW-0732">Signal</keyword>
<dbReference type="Gene3D" id="3.40.190.10">
    <property type="entry name" value="Periplasmic binding protein-like II"/>
    <property type="match status" value="1"/>
</dbReference>
<name>A0ABW4SI32_9BACL</name>
<dbReference type="PROSITE" id="PS51257">
    <property type="entry name" value="PROKAR_LIPOPROTEIN"/>
    <property type="match status" value="1"/>
</dbReference>
<feature type="region of interest" description="Disordered" evidence="4">
    <location>
        <begin position="25"/>
        <end position="68"/>
    </location>
</feature>
<sequence>MKSKHSLKWLLVLVLAMTMILAACAGGSDSSEKDTSKEPDKETDKDTEEVDEEEEEDATEADGDGGGDLVIAVLSDASSLDPAGSNDVPSSVVQANIYETLVNRDDENNIIEGLAESWEPIDDTTYEFKLRQDVKFHDGEPFTADAVKANLDRIRDPEVASPRFFLFEMITDVAVVDDHTVRITTEYPFAPLLAHLSHSGGAMVSPKSIEADYAAITGEVKAGSVITEEPVGTGYFKFDSWTPGSEIKLVKNDEYWGDKVHVDSVTFKVIPESATRNADLERGFVHIADPVQPVEVEGINNSEHSAVNQKASSSLSYIGFNTEKKPFDDPKVRKAISMMVNKEEIIEGVYDGFGIPAKGPLAPGIFGFNDDAKPTEYNVEEAKKLLAEAGLADGFKTKLWTNDNPQRMDTAIILQDSLKQLNIDVEIEVMEFGAYLEKTAEGEHDMFILGWSNPTGDADYGMYALFHSSQKGNPGNRSFYENPEVDKLLEQGRRESNPDERLNLYNKIQEYLIEDAPMVYIHHQEYLTGVSKEITGFSIDTSGIYQLQEVKFVK</sequence>
<dbReference type="PIRSF" id="PIRSF002741">
    <property type="entry name" value="MppA"/>
    <property type="match status" value="1"/>
</dbReference>
<dbReference type="InterPro" id="IPR039424">
    <property type="entry name" value="SBP_5"/>
</dbReference>
<proteinExistence type="inferred from homology"/>
<evidence type="ECO:0000256" key="3">
    <source>
        <dbReference type="ARBA" id="ARBA00022729"/>
    </source>
</evidence>
<feature type="compositionally biased region" description="Acidic residues" evidence="4">
    <location>
        <begin position="45"/>
        <end position="65"/>
    </location>
</feature>
<dbReference type="Pfam" id="PF00496">
    <property type="entry name" value="SBP_bac_5"/>
    <property type="match status" value="1"/>
</dbReference>
<protein>
    <submittedName>
        <fullName evidence="7">Glutathione ABC transporter substrate-binding protein</fullName>
    </submittedName>
</protein>
<dbReference type="Gene3D" id="3.90.76.10">
    <property type="entry name" value="Dipeptide-binding Protein, Domain 1"/>
    <property type="match status" value="1"/>
</dbReference>
<dbReference type="InterPro" id="IPR000914">
    <property type="entry name" value="SBP_5_dom"/>
</dbReference>
<dbReference type="EMBL" id="JBHUGI010000032">
    <property type="protein sequence ID" value="MFD1929165.1"/>
    <property type="molecule type" value="Genomic_DNA"/>
</dbReference>
<evidence type="ECO:0000313" key="8">
    <source>
        <dbReference type="Proteomes" id="UP001597218"/>
    </source>
</evidence>
<dbReference type="CDD" id="cd08499">
    <property type="entry name" value="PBP2_Ylib_like"/>
    <property type="match status" value="1"/>
</dbReference>
<evidence type="ECO:0000313" key="7">
    <source>
        <dbReference type="EMBL" id="MFD1929165.1"/>
    </source>
</evidence>
<reference evidence="8" key="1">
    <citation type="journal article" date="2019" name="Int. J. Syst. Evol. Microbiol.">
        <title>The Global Catalogue of Microorganisms (GCM) 10K type strain sequencing project: providing services to taxonomists for standard genome sequencing and annotation.</title>
        <authorList>
            <consortium name="The Broad Institute Genomics Platform"/>
            <consortium name="The Broad Institute Genome Sequencing Center for Infectious Disease"/>
            <person name="Wu L."/>
            <person name="Ma J."/>
        </authorList>
    </citation>
    <scope>NUCLEOTIDE SEQUENCE [LARGE SCALE GENOMIC DNA]</scope>
    <source>
        <strain evidence="8">CGMCC 4.7177</strain>
    </source>
</reference>
<evidence type="ECO:0000256" key="5">
    <source>
        <dbReference type="SAM" id="SignalP"/>
    </source>
</evidence>
<feature type="domain" description="Solute-binding protein family 5" evidence="6">
    <location>
        <begin position="110"/>
        <end position="472"/>
    </location>
</feature>
<accession>A0ABW4SI32</accession>
<evidence type="ECO:0000256" key="4">
    <source>
        <dbReference type="SAM" id="MobiDB-lite"/>
    </source>
</evidence>
<evidence type="ECO:0000256" key="1">
    <source>
        <dbReference type="ARBA" id="ARBA00005695"/>
    </source>
</evidence>
<feature type="signal peptide" evidence="5">
    <location>
        <begin position="1"/>
        <end position="25"/>
    </location>
</feature>
<evidence type="ECO:0000259" key="6">
    <source>
        <dbReference type="Pfam" id="PF00496"/>
    </source>
</evidence>
<dbReference type="PANTHER" id="PTHR30290">
    <property type="entry name" value="PERIPLASMIC BINDING COMPONENT OF ABC TRANSPORTER"/>
    <property type="match status" value="1"/>
</dbReference>
<keyword evidence="2" id="KW-0813">Transport</keyword>